<name>X8CLH8_MYCXE</name>
<proteinExistence type="predicted"/>
<reference evidence="1" key="1">
    <citation type="submission" date="2014-01" db="EMBL/GenBank/DDBJ databases">
        <authorList>
            <person name="Brown-Elliot B."/>
            <person name="Wallace R."/>
            <person name="Lenaerts A."/>
            <person name="Ordway D."/>
            <person name="DeGroote M.A."/>
            <person name="Parker T."/>
            <person name="Sizemore C."/>
            <person name="Tallon L.J."/>
            <person name="Sadzewicz L.K."/>
            <person name="Sengamalay N."/>
            <person name="Fraser C.M."/>
            <person name="Hine E."/>
            <person name="Shefchek K.A."/>
            <person name="Das S.P."/>
            <person name="Tettelin H."/>
        </authorList>
    </citation>
    <scope>NUCLEOTIDE SEQUENCE [LARGE SCALE GENOMIC DNA]</scope>
    <source>
        <strain evidence="1">4042</strain>
    </source>
</reference>
<organism evidence="1">
    <name type="scientific">Mycobacterium xenopi 4042</name>
    <dbReference type="NCBI Taxonomy" id="1299334"/>
    <lineage>
        <taxon>Bacteria</taxon>
        <taxon>Bacillati</taxon>
        <taxon>Actinomycetota</taxon>
        <taxon>Actinomycetes</taxon>
        <taxon>Mycobacteriales</taxon>
        <taxon>Mycobacteriaceae</taxon>
        <taxon>Mycobacterium</taxon>
    </lineage>
</organism>
<evidence type="ECO:0000313" key="1">
    <source>
        <dbReference type="EMBL" id="EUA56691.1"/>
    </source>
</evidence>
<comment type="caution">
    <text evidence="1">The sequence shown here is derived from an EMBL/GenBank/DDBJ whole genome shotgun (WGS) entry which is preliminary data.</text>
</comment>
<gene>
    <name evidence="1" type="ORF">I553_8745</name>
</gene>
<dbReference type="EMBL" id="JAOB01000029">
    <property type="protein sequence ID" value="EUA56691.1"/>
    <property type="molecule type" value="Genomic_DNA"/>
</dbReference>
<accession>X8CLH8</accession>
<dbReference type="PATRIC" id="fig|1299334.3.peg.2839"/>
<dbReference type="AlphaFoldDB" id="X8CLH8"/>
<sequence>MFPHAGHVQMAIGNNLVVEAPTSAPRFGLARWAQVLRSGARCSGGLARRPMKTA</sequence>
<protein>
    <submittedName>
        <fullName evidence="1">Secreted domain protein</fullName>
    </submittedName>
</protein>